<dbReference type="AlphaFoldDB" id="A0A6V8NNW6"/>
<proteinExistence type="predicted"/>
<evidence type="ECO:0000313" key="3">
    <source>
        <dbReference type="Proteomes" id="UP000580051"/>
    </source>
</evidence>
<reference evidence="2 3" key="1">
    <citation type="journal article" date="2020" name="Front. Microbiol.">
        <title>Single-cell genomics of novel Actinobacteria with the Wood-Ljungdahl pathway discovered in a serpentinizing system.</title>
        <authorList>
            <person name="Merino N."/>
            <person name="Kawai M."/>
            <person name="Boyd E.S."/>
            <person name="Colman D.R."/>
            <person name="McGlynn S.E."/>
            <person name="Nealson K.H."/>
            <person name="Kurokawa K."/>
            <person name="Hongoh Y."/>
        </authorList>
    </citation>
    <scope>NUCLEOTIDE SEQUENCE [LARGE SCALE GENOMIC DNA]</scope>
    <source>
        <strain evidence="2 3">S06</strain>
    </source>
</reference>
<feature type="non-terminal residue" evidence="2">
    <location>
        <position position="1"/>
    </location>
</feature>
<name>A0A6V8NNW6_9ACTN</name>
<evidence type="ECO:0000313" key="2">
    <source>
        <dbReference type="EMBL" id="GFP22008.1"/>
    </source>
</evidence>
<comment type="caution">
    <text evidence="2">The sequence shown here is derived from an EMBL/GenBank/DDBJ whole genome shotgun (WGS) entry which is preliminary data.</text>
</comment>
<dbReference type="EMBL" id="BLRV01000172">
    <property type="protein sequence ID" value="GFP22008.1"/>
    <property type="molecule type" value="Genomic_DNA"/>
</dbReference>
<accession>A0A6V8NNW6</accession>
<dbReference type="Proteomes" id="UP000580051">
    <property type="component" value="Unassembled WGS sequence"/>
</dbReference>
<sequence>GRAGRGFLYTLTRALGDLSALFSGDSKKRAKRAGRRATGKATGKAFRKLFR</sequence>
<feature type="compositionally biased region" description="Basic residues" evidence="1">
    <location>
        <begin position="28"/>
        <end position="38"/>
    </location>
</feature>
<protein>
    <submittedName>
        <fullName evidence="2">Uncharacterized protein</fullName>
    </submittedName>
</protein>
<evidence type="ECO:0000256" key="1">
    <source>
        <dbReference type="SAM" id="MobiDB-lite"/>
    </source>
</evidence>
<organism evidence="2 3">
    <name type="scientific">Candidatus Hakubella thermalkaliphila</name>
    <dbReference type="NCBI Taxonomy" id="2754717"/>
    <lineage>
        <taxon>Bacteria</taxon>
        <taxon>Bacillati</taxon>
        <taxon>Actinomycetota</taxon>
        <taxon>Actinomycetota incertae sedis</taxon>
        <taxon>Candidatus Hakubellales</taxon>
        <taxon>Candidatus Hakubellaceae</taxon>
        <taxon>Candidatus Hakubella</taxon>
    </lineage>
</organism>
<feature type="region of interest" description="Disordered" evidence="1">
    <location>
        <begin position="26"/>
        <end position="45"/>
    </location>
</feature>
<gene>
    <name evidence="2" type="ORF">HKBW3S06_01234</name>
</gene>